<accession>A0A3A9ASP4</accession>
<dbReference type="RefSeq" id="WP_120470869.1">
    <property type="nucleotide sequence ID" value="NZ_RAYQ01000015.1"/>
</dbReference>
<proteinExistence type="predicted"/>
<dbReference type="EMBL" id="RAYQ01000015">
    <property type="protein sequence ID" value="RKI90256.1"/>
    <property type="molecule type" value="Genomic_DNA"/>
</dbReference>
<dbReference type="Pfam" id="PF22729">
    <property type="entry name" value="NCH3"/>
    <property type="match status" value="1"/>
</dbReference>
<dbReference type="OrthoDB" id="6875580at2"/>
<dbReference type="Gene3D" id="3.40.50.300">
    <property type="entry name" value="P-loop containing nucleotide triphosphate hydrolases"/>
    <property type="match status" value="1"/>
</dbReference>
<dbReference type="InterPro" id="IPR054736">
    <property type="entry name" value="NCH3"/>
</dbReference>
<evidence type="ECO:0000313" key="4">
    <source>
        <dbReference type="EMBL" id="RKI90256.1"/>
    </source>
</evidence>
<feature type="transmembrane region" description="Helical" evidence="1">
    <location>
        <begin position="901"/>
        <end position="922"/>
    </location>
</feature>
<evidence type="ECO:0000256" key="1">
    <source>
        <dbReference type="SAM" id="Phobius"/>
    </source>
</evidence>
<protein>
    <submittedName>
        <fullName evidence="4">NACHT domain-containing protein</fullName>
    </submittedName>
</protein>
<comment type="caution">
    <text evidence="4">The sequence shown here is derived from an EMBL/GenBank/DDBJ whole genome shotgun (WGS) entry which is preliminary data.</text>
</comment>
<dbReference type="Pfam" id="PF05729">
    <property type="entry name" value="NACHT"/>
    <property type="match status" value="1"/>
</dbReference>
<reference evidence="4 5" key="1">
    <citation type="submission" date="2018-09" db="EMBL/GenBank/DDBJ databases">
        <title>Murine metabolic-syndrome-specific gut microbial biobank.</title>
        <authorList>
            <person name="Liu C."/>
        </authorList>
    </citation>
    <scope>NUCLEOTIDE SEQUENCE [LARGE SCALE GENOMIC DNA]</scope>
    <source>
        <strain evidence="4 5">0.1xD8-82</strain>
    </source>
</reference>
<keyword evidence="1" id="KW-0812">Transmembrane</keyword>
<keyword evidence="5" id="KW-1185">Reference proteome</keyword>
<feature type="domain" description="NACHT C-terminal Helical" evidence="3">
    <location>
        <begin position="965"/>
        <end position="1037"/>
    </location>
</feature>
<feature type="transmembrane region" description="Helical" evidence="1">
    <location>
        <begin position="745"/>
        <end position="767"/>
    </location>
</feature>
<keyword evidence="1" id="KW-0472">Membrane</keyword>
<evidence type="ECO:0000259" key="2">
    <source>
        <dbReference type="Pfam" id="PF05729"/>
    </source>
</evidence>
<feature type="transmembrane region" description="Helical" evidence="1">
    <location>
        <begin position="33"/>
        <end position="50"/>
    </location>
</feature>
<keyword evidence="1" id="KW-1133">Transmembrane helix</keyword>
<feature type="transmembrane region" description="Helical" evidence="1">
    <location>
        <begin position="808"/>
        <end position="826"/>
    </location>
</feature>
<feature type="transmembrane region" description="Helical" evidence="1">
    <location>
        <begin position="647"/>
        <end position="667"/>
    </location>
</feature>
<feature type="transmembrane region" description="Helical" evidence="1">
    <location>
        <begin position="833"/>
        <end position="852"/>
    </location>
</feature>
<sequence>MRKKRKHQKLFLGIFLVVLSLVLLNIFMQEATAKFVIGFAVIAAIVITMAKGLEINGMSDIFAVALPTVMPVLIRFFSDIPFIYKVSEVYRRIAQIFCGAIGKDIAVNISEEMSVTITITLIFLIFEIWNCNKDGTAMKILRRSSDEELKDKNFAEKSEMFCQTLRQWLEEINRETNWNEAQFTPLEAEVEMDCGGKRKKKYEDLIKCLKKNHRHGTVFLVLGSPGSGKSVSMRKLCLDLLKESKRTKKIPVYINLKEWNEEWDPDHMPEKKDLIVFIRKTFEAKADFSTESFLNEYFQRMLDDGRWYFVFDSFDEMPCLMGKKNCQELIDGVSSLLYQFMTGPNQNGGVVASRLYKAPSSAVRASVTLKIQEFSDIKIKTMLKKYLIHHEKAIKLLFDGREDLVSLCRNPFYLALLINYISDKGFVLPKNQMELYQSFINGRLKKCGSRLEREGLDESDIYQAATELALFMQETEGCGLECPTRLLYQRGNESYWQKAFALLKYAKICRVGGQNETISFVHRRFQEFFLVENIIDQKQAIGYENYRDILSDAGMRDALVLYCEVAEEEKAKEIANFCWKTIQTNMKFAYNIHNKESQELVCALYFMKEAFRNRKEVLKDFIDDFYQLTKKILYKRKKGKNKNADKYYIYVDYVIMLALVNAMILFSRAQLKELVLKVFKMDNRWLNDVIMQNCREFDTLGYSVEKEFVKYFGKMDIRVFLKRFFDVQFSLSVSEKFRYIRKMHILTMLVDIACVLMVISSGALLLLNFFKFFIYSGIIQINMPPGIFLHIDYNFKLGIVNMILENKWMLIVIMVISCYILTMDYFSFQGKIIFVFGYTLTIFSFLDGWLFAVVGVEVVGSVMVVIIAGFLSCIHDLGMFIDKKKYEKINFKKLIKGSGMVILLLTIGAAGIVGIIGLSYYLFQKFPFIMSGIFIIPILIFLFWLLIKGVCGALHYVKDCMWLRNHSAEMKHMERSQLENNLEHIHFNRIRHKYLELLLMDNTELTGKWSKDIRPWYLDDRVDYTLAKLDCLKLDSCDYLF</sequence>
<evidence type="ECO:0000313" key="5">
    <source>
        <dbReference type="Proteomes" id="UP000280696"/>
    </source>
</evidence>
<dbReference type="InterPro" id="IPR007111">
    <property type="entry name" value="NACHT_NTPase"/>
</dbReference>
<feature type="transmembrane region" description="Helical" evidence="1">
    <location>
        <begin position="10"/>
        <end position="27"/>
    </location>
</feature>
<feature type="transmembrane region" description="Helical" evidence="1">
    <location>
        <begin position="928"/>
        <end position="947"/>
    </location>
</feature>
<organism evidence="4 5">
    <name type="scientific">Parablautia intestinalis</name>
    <dbReference type="NCBI Taxonomy" id="2320100"/>
    <lineage>
        <taxon>Bacteria</taxon>
        <taxon>Bacillati</taxon>
        <taxon>Bacillota</taxon>
        <taxon>Clostridia</taxon>
        <taxon>Lachnospirales</taxon>
        <taxon>Lachnospiraceae</taxon>
        <taxon>Parablautia</taxon>
    </lineage>
</organism>
<dbReference type="AlphaFoldDB" id="A0A3A9ASP4"/>
<dbReference type="SUPFAM" id="SSF52540">
    <property type="entry name" value="P-loop containing nucleoside triphosphate hydrolases"/>
    <property type="match status" value="1"/>
</dbReference>
<gene>
    <name evidence="4" type="ORF">D7V94_14115</name>
</gene>
<feature type="transmembrane region" description="Helical" evidence="1">
    <location>
        <begin position="858"/>
        <end position="881"/>
    </location>
</feature>
<dbReference type="InterPro" id="IPR027417">
    <property type="entry name" value="P-loop_NTPase"/>
</dbReference>
<feature type="domain" description="NACHT" evidence="2">
    <location>
        <begin position="218"/>
        <end position="388"/>
    </location>
</feature>
<evidence type="ECO:0000259" key="3">
    <source>
        <dbReference type="Pfam" id="PF22729"/>
    </source>
</evidence>
<name>A0A3A9ASP4_9FIRM</name>
<dbReference type="Proteomes" id="UP000280696">
    <property type="component" value="Unassembled WGS sequence"/>
</dbReference>